<dbReference type="EMBL" id="CP021983">
    <property type="protein sequence ID" value="ASC69508.1"/>
    <property type="molecule type" value="Genomic_DNA"/>
</dbReference>
<name>A0A1Z3HGY4_9CYAN</name>
<protein>
    <submittedName>
        <fullName evidence="1">Uncharacterized protein</fullName>
    </submittedName>
</protein>
<evidence type="ECO:0000313" key="1">
    <source>
        <dbReference type="EMBL" id="ASC69508.1"/>
    </source>
</evidence>
<dbReference type="AlphaFoldDB" id="A0A1Z3HGY4"/>
<dbReference type="STRING" id="1641165.XM38_21575"/>
<proteinExistence type="predicted"/>
<organism evidence="1 2">
    <name type="scientific">Halomicronema hongdechloris C2206</name>
    <dbReference type="NCBI Taxonomy" id="1641165"/>
    <lineage>
        <taxon>Bacteria</taxon>
        <taxon>Bacillati</taxon>
        <taxon>Cyanobacteriota</taxon>
        <taxon>Cyanophyceae</taxon>
        <taxon>Nodosilineales</taxon>
        <taxon>Nodosilineaceae</taxon>
        <taxon>Halomicronema</taxon>
    </lineage>
</organism>
<accession>A0A1Z3HGY4</accession>
<keyword evidence="2" id="KW-1185">Reference proteome</keyword>
<reference evidence="1 2" key="1">
    <citation type="journal article" date="2016" name="Biochim. Biophys. Acta">
        <title>Characterization of red-shifted phycobilisomes isolated from the chlorophyll f-containing cyanobacterium Halomicronema hongdechloris.</title>
        <authorList>
            <person name="Li Y."/>
            <person name="Lin Y."/>
            <person name="Garvey C.J."/>
            <person name="Birch D."/>
            <person name="Corkery R.W."/>
            <person name="Loughlin P.C."/>
            <person name="Scheer H."/>
            <person name="Willows R.D."/>
            <person name="Chen M."/>
        </authorList>
    </citation>
    <scope>NUCLEOTIDE SEQUENCE [LARGE SCALE GENOMIC DNA]</scope>
    <source>
        <strain evidence="1 2">C2206</strain>
    </source>
</reference>
<gene>
    <name evidence="1" type="ORF">XM38_004350</name>
</gene>
<sequence length="64" mass="7532">MVWANDEHQAEVNPAIDEFCQRFPDAQLREAPLTRLAERMFDEAELSEEVNHPIPTRRRRVRGS</sequence>
<evidence type="ECO:0000313" key="2">
    <source>
        <dbReference type="Proteomes" id="UP000191901"/>
    </source>
</evidence>
<dbReference type="KEGG" id="hhg:XM38_004350"/>
<dbReference type="Proteomes" id="UP000191901">
    <property type="component" value="Chromosome"/>
</dbReference>